<feature type="compositionally biased region" description="Low complexity" evidence="6">
    <location>
        <begin position="1"/>
        <end position="22"/>
    </location>
</feature>
<dbReference type="PANTHER" id="PTHR33048:SF47">
    <property type="entry name" value="INTEGRAL MEMBRANE PROTEIN-RELATED"/>
    <property type="match status" value="1"/>
</dbReference>
<feature type="transmembrane region" description="Helical" evidence="7">
    <location>
        <begin position="40"/>
        <end position="61"/>
    </location>
</feature>
<evidence type="ECO:0000313" key="10">
    <source>
        <dbReference type="Proteomes" id="UP001251528"/>
    </source>
</evidence>
<evidence type="ECO:0000256" key="6">
    <source>
        <dbReference type="SAM" id="MobiDB-lite"/>
    </source>
</evidence>
<evidence type="ECO:0000256" key="1">
    <source>
        <dbReference type="ARBA" id="ARBA00004141"/>
    </source>
</evidence>
<gene>
    <name evidence="9" type="ORF">QQS21_007531</name>
</gene>
<keyword evidence="4 7" id="KW-0472">Membrane</keyword>
<evidence type="ECO:0000313" key="9">
    <source>
        <dbReference type="EMBL" id="KAK2594784.1"/>
    </source>
</evidence>
<reference evidence="9" key="1">
    <citation type="submission" date="2023-06" db="EMBL/GenBank/DDBJ databases">
        <title>Conoideocrella luteorostrata (Hypocreales: Clavicipitaceae), a potential biocontrol fungus for elongate hemlock scale in United States Christmas tree production areas.</title>
        <authorList>
            <person name="Barrett H."/>
            <person name="Lovett B."/>
            <person name="Macias A.M."/>
            <person name="Stajich J.E."/>
            <person name="Kasson M.T."/>
        </authorList>
    </citation>
    <scope>NUCLEOTIDE SEQUENCE</scope>
    <source>
        <strain evidence="9">ARSEF 14590</strain>
    </source>
</reference>
<dbReference type="GO" id="GO:0016020">
    <property type="term" value="C:membrane"/>
    <property type="evidence" value="ECO:0007669"/>
    <property type="project" value="UniProtKB-SubCell"/>
</dbReference>
<dbReference type="InterPro" id="IPR052337">
    <property type="entry name" value="SAT4-like"/>
</dbReference>
<keyword evidence="2 7" id="KW-0812">Transmembrane</keyword>
<dbReference type="EMBL" id="JASWJB010000156">
    <property type="protein sequence ID" value="KAK2594784.1"/>
    <property type="molecule type" value="Genomic_DNA"/>
</dbReference>
<comment type="subcellular location">
    <subcellularLocation>
        <location evidence="1">Membrane</location>
        <topology evidence="1">Multi-pass membrane protein</topology>
    </subcellularLocation>
</comment>
<evidence type="ECO:0000256" key="2">
    <source>
        <dbReference type="ARBA" id="ARBA00022692"/>
    </source>
</evidence>
<comment type="similarity">
    <text evidence="5">Belongs to the SAT4 family.</text>
</comment>
<name>A0AAJ0CNC2_9HYPO</name>
<evidence type="ECO:0000256" key="3">
    <source>
        <dbReference type="ARBA" id="ARBA00022989"/>
    </source>
</evidence>
<evidence type="ECO:0000256" key="5">
    <source>
        <dbReference type="ARBA" id="ARBA00038359"/>
    </source>
</evidence>
<dbReference type="Proteomes" id="UP001251528">
    <property type="component" value="Unassembled WGS sequence"/>
</dbReference>
<feature type="domain" description="Rhodopsin" evidence="8">
    <location>
        <begin position="57"/>
        <end position="145"/>
    </location>
</feature>
<proteinExistence type="inferred from homology"/>
<evidence type="ECO:0000259" key="8">
    <source>
        <dbReference type="Pfam" id="PF20684"/>
    </source>
</evidence>
<evidence type="ECO:0000256" key="4">
    <source>
        <dbReference type="ARBA" id="ARBA00023136"/>
    </source>
</evidence>
<dbReference type="PANTHER" id="PTHR33048">
    <property type="entry name" value="PTH11-LIKE INTEGRAL MEMBRANE PROTEIN (AFU_ORTHOLOGUE AFUA_5G11245)"/>
    <property type="match status" value="1"/>
</dbReference>
<sequence>MESSTSPSPSATRPSRTPTFVPSLPPPPGVTSNPNDPASLIGLANITVAISVPFLTVFFLLRVYARVFIKRSWIFEDVLVAGFYASTSIAKIWECSPREKIWNASIPGTCLDLQLILNMSGAFNMVTDYLILLIPVQAVRKLKIDKTILGRVGRLNYRIRSYVIGVSVMNI</sequence>
<dbReference type="InterPro" id="IPR049326">
    <property type="entry name" value="Rhodopsin_dom_fungi"/>
</dbReference>
<protein>
    <recommendedName>
        <fullName evidence="8">Rhodopsin domain-containing protein</fullName>
    </recommendedName>
</protein>
<comment type="caution">
    <text evidence="9">The sequence shown here is derived from an EMBL/GenBank/DDBJ whole genome shotgun (WGS) entry which is preliminary data.</text>
</comment>
<feature type="region of interest" description="Disordered" evidence="6">
    <location>
        <begin position="1"/>
        <end position="31"/>
    </location>
</feature>
<keyword evidence="10" id="KW-1185">Reference proteome</keyword>
<keyword evidence="3 7" id="KW-1133">Transmembrane helix</keyword>
<organism evidence="9 10">
    <name type="scientific">Conoideocrella luteorostrata</name>
    <dbReference type="NCBI Taxonomy" id="1105319"/>
    <lineage>
        <taxon>Eukaryota</taxon>
        <taxon>Fungi</taxon>
        <taxon>Dikarya</taxon>
        <taxon>Ascomycota</taxon>
        <taxon>Pezizomycotina</taxon>
        <taxon>Sordariomycetes</taxon>
        <taxon>Hypocreomycetidae</taxon>
        <taxon>Hypocreales</taxon>
        <taxon>Clavicipitaceae</taxon>
        <taxon>Conoideocrella</taxon>
    </lineage>
</organism>
<evidence type="ECO:0000256" key="7">
    <source>
        <dbReference type="SAM" id="Phobius"/>
    </source>
</evidence>
<accession>A0AAJ0CNC2</accession>
<dbReference type="Pfam" id="PF20684">
    <property type="entry name" value="Fung_rhodopsin"/>
    <property type="match status" value="1"/>
</dbReference>
<dbReference type="AlphaFoldDB" id="A0AAJ0CNC2"/>